<name>A0AA39V2M5_9LECA</name>
<evidence type="ECO:0000256" key="3">
    <source>
        <dbReference type="ARBA" id="ARBA00022827"/>
    </source>
</evidence>
<feature type="domain" description="FAD-binding" evidence="5">
    <location>
        <begin position="7"/>
        <end position="134"/>
    </location>
</feature>
<reference evidence="6" key="1">
    <citation type="submission" date="2023-03" db="EMBL/GenBank/DDBJ databases">
        <title>Complete genome of Cladonia borealis.</title>
        <authorList>
            <person name="Park H."/>
        </authorList>
    </citation>
    <scope>NUCLEOTIDE SEQUENCE</scope>
    <source>
        <strain evidence="6">ANT050790</strain>
    </source>
</reference>
<comment type="caution">
    <text evidence="6">The sequence shown here is derived from an EMBL/GenBank/DDBJ whole genome shotgun (WGS) entry which is preliminary data.</text>
</comment>
<keyword evidence="2" id="KW-0285">Flavoprotein</keyword>
<dbReference type="EMBL" id="JAFEKC020000020">
    <property type="protein sequence ID" value="KAK0508844.1"/>
    <property type="molecule type" value="Genomic_DNA"/>
</dbReference>
<dbReference type="SUPFAM" id="SSF51905">
    <property type="entry name" value="FAD/NAD(P)-binding domain"/>
    <property type="match status" value="1"/>
</dbReference>
<dbReference type="InterPro" id="IPR036188">
    <property type="entry name" value="FAD/NAD-bd_sf"/>
</dbReference>
<dbReference type="GO" id="GO:0016491">
    <property type="term" value="F:oxidoreductase activity"/>
    <property type="evidence" value="ECO:0007669"/>
    <property type="project" value="UniProtKB-KW"/>
</dbReference>
<dbReference type="InterPro" id="IPR050816">
    <property type="entry name" value="Flavin-dep_Halogenase_NPB"/>
</dbReference>
<comment type="similarity">
    <text evidence="1">Belongs to the flavin-dependent halogenase family.</text>
</comment>
<dbReference type="Gene3D" id="3.50.50.60">
    <property type="entry name" value="FAD/NAD(P)-binding domain"/>
    <property type="match status" value="1"/>
</dbReference>
<dbReference type="PANTHER" id="PTHR43747:SF5">
    <property type="entry name" value="FAD-BINDING DOMAIN-CONTAINING PROTEIN"/>
    <property type="match status" value="1"/>
</dbReference>
<evidence type="ECO:0000259" key="5">
    <source>
        <dbReference type="Pfam" id="PF01494"/>
    </source>
</evidence>
<proteinExistence type="inferred from homology"/>
<dbReference type="InterPro" id="IPR002938">
    <property type="entry name" value="FAD-bd"/>
</dbReference>
<gene>
    <name evidence="6" type="ORF">JMJ35_009120</name>
</gene>
<organism evidence="6 7">
    <name type="scientific">Cladonia borealis</name>
    <dbReference type="NCBI Taxonomy" id="184061"/>
    <lineage>
        <taxon>Eukaryota</taxon>
        <taxon>Fungi</taxon>
        <taxon>Dikarya</taxon>
        <taxon>Ascomycota</taxon>
        <taxon>Pezizomycotina</taxon>
        <taxon>Lecanoromycetes</taxon>
        <taxon>OSLEUM clade</taxon>
        <taxon>Lecanoromycetidae</taxon>
        <taxon>Lecanorales</taxon>
        <taxon>Lecanorineae</taxon>
        <taxon>Cladoniaceae</taxon>
        <taxon>Cladonia</taxon>
    </lineage>
</organism>
<sequence>MSVPARCAVLVVGGGPGGSYAAAVLAREGVDVVLLEAEVFPRYHIGESMLASMRYFLRYIDLEDAFDNHGFEKKFGATFKITAKREAYTDLRYFLGDGGHVWNTVCSEADELMFRHAEKCGALVFDGTKVNELEFTPYEDKDFPTDPKVANTGRPVSATWSRKDGSSGKINFDYIIDASGCAGLISTKYLKNRTLNEGLKNIANWAYWKGAAPYSEGTPRQSSPFFEAFEIMRQDIFFGKKKLAGSPSSVEHYKECIKLAPQILKLLEKAETVSDIKQAADWSYSAPAYAGPHYRLAGDAGCFIDPYFSSGVHLAITSGLSAAMTIQAVRRGDCNEFTAAKWHSNKVTEGYTRFLLVIMTVLRQVRQQSRNLLSTEDEEGFDTAFKFIRPVIQGTADADMSNKHTREEVASGVKFAPSTFKEATPEQQGIVIGKVQHDSHGSAELEKLNEDEVQFLHNIIGKQAPLNLESFAKDIEGWTPVLQQGSLGLARSDASNGSNGMVDLLDLKGSI</sequence>
<accession>A0AA39V2M5</accession>
<dbReference type="GO" id="GO:0071949">
    <property type="term" value="F:FAD binding"/>
    <property type="evidence" value="ECO:0007669"/>
    <property type="project" value="InterPro"/>
</dbReference>
<dbReference type="PANTHER" id="PTHR43747">
    <property type="entry name" value="FAD-BINDING PROTEIN"/>
    <property type="match status" value="1"/>
</dbReference>
<evidence type="ECO:0000256" key="4">
    <source>
        <dbReference type="ARBA" id="ARBA00023002"/>
    </source>
</evidence>
<dbReference type="AlphaFoldDB" id="A0AA39V2M5"/>
<dbReference type="Pfam" id="PF01494">
    <property type="entry name" value="FAD_binding_3"/>
    <property type="match status" value="1"/>
</dbReference>
<protein>
    <recommendedName>
        <fullName evidence="5">FAD-binding domain-containing protein</fullName>
    </recommendedName>
</protein>
<evidence type="ECO:0000256" key="1">
    <source>
        <dbReference type="ARBA" id="ARBA00005706"/>
    </source>
</evidence>
<keyword evidence="3" id="KW-0274">FAD</keyword>
<evidence type="ECO:0000313" key="6">
    <source>
        <dbReference type="EMBL" id="KAK0508844.1"/>
    </source>
</evidence>
<keyword evidence="4" id="KW-0560">Oxidoreductase</keyword>
<evidence type="ECO:0000256" key="2">
    <source>
        <dbReference type="ARBA" id="ARBA00022630"/>
    </source>
</evidence>
<dbReference type="PRINTS" id="PR00420">
    <property type="entry name" value="RNGMNOXGNASE"/>
</dbReference>
<evidence type="ECO:0000313" key="7">
    <source>
        <dbReference type="Proteomes" id="UP001166286"/>
    </source>
</evidence>
<dbReference type="Proteomes" id="UP001166286">
    <property type="component" value="Unassembled WGS sequence"/>
</dbReference>
<keyword evidence="7" id="KW-1185">Reference proteome</keyword>